<feature type="transmembrane region" description="Helical" evidence="1">
    <location>
        <begin position="6"/>
        <end position="24"/>
    </location>
</feature>
<keyword evidence="1" id="KW-1133">Transmembrane helix</keyword>
<dbReference type="EMBL" id="JAGSOY010000092">
    <property type="protein sequence ID" value="MBU2713628.1"/>
    <property type="molecule type" value="Genomic_DNA"/>
</dbReference>
<keyword evidence="1" id="KW-0812">Transmembrane</keyword>
<feature type="transmembrane region" description="Helical" evidence="1">
    <location>
        <begin position="36"/>
        <end position="53"/>
    </location>
</feature>
<protein>
    <submittedName>
        <fullName evidence="2">Uncharacterized protein</fullName>
    </submittedName>
</protein>
<sequence length="179" mass="20365">MKAPLFIAYSVLIFLMGDFFVLSVGGEGFFIDKHVVTYFISWVAFLPCSLYIIKKSIQKPFVILLTALGIFCYVYALTEVLDNRLKTAQLLLTSNLRSSKTPVLLENVSLEEAKSRLVNPKVLYSDCCRFTFCAGKMVNNKAEVIIADLYLDKNKIMMLEKIEFLADANNETRLKECFD</sequence>
<comment type="caution">
    <text evidence="2">The sequence shown here is derived from an EMBL/GenBank/DDBJ whole genome shotgun (WGS) entry which is preliminary data.</text>
</comment>
<dbReference type="RefSeq" id="WP_215821913.1">
    <property type="nucleotide sequence ID" value="NZ_JAGSOY010000092.1"/>
</dbReference>
<dbReference type="Proteomes" id="UP000690515">
    <property type="component" value="Unassembled WGS sequence"/>
</dbReference>
<keyword evidence="1" id="KW-0472">Membrane</keyword>
<organism evidence="2 3">
    <name type="scientific">Zooshikella harenae</name>
    <dbReference type="NCBI Taxonomy" id="2827238"/>
    <lineage>
        <taxon>Bacteria</taxon>
        <taxon>Pseudomonadati</taxon>
        <taxon>Pseudomonadota</taxon>
        <taxon>Gammaproteobacteria</taxon>
        <taxon>Oceanospirillales</taxon>
        <taxon>Zooshikellaceae</taxon>
        <taxon>Zooshikella</taxon>
    </lineage>
</organism>
<keyword evidence="3" id="KW-1185">Reference proteome</keyword>
<gene>
    <name evidence="2" type="ORF">KCG35_21445</name>
</gene>
<evidence type="ECO:0000313" key="3">
    <source>
        <dbReference type="Proteomes" id="UP000690515"/>
    </source>
</evidence>
<proteinExistence type="predicted"/>
<evidence type="ECO:0000313" key="2">
    <source>
        <dbReference type="EMBL" id="MBU2713628.1"/>
    </source>
</evidence>
<accession>A0ABS5ZIM6</accession>
<evidence type="ECO:0000256" key="1">
    <source>
        <dbReference type="SAM" id="Phobius"/>
    </source>
</evidence>
<name>A0ABS5ZIM6_9GAMM</name>
<reference evidence="2 3" key="1">
    <citation type="submission" date="2021-04" db="EMBL/GenBank/DDBJ databases">
        <authorList>
            <person name="Pira H."/>
            <person name="Risdian C."/>
            <person name="Wink J."/>
        </authorList>
    </citation>
    <scope>NUCLEOTIDE SEQUENCE [LARGE SCALE GENOMIC DNA]</scope>
    <source>
        <strain evidence="2 3">WH53</strain>
    </source>
</reference>
<feature type="transmembrane region" description="Helical" evidence="1">
    <location>
        <begin position="59"/>
        <end position="77"/>
    </location>
</feature>